<keyword evidence="1" id="KW-0802">TPR repeat</keyword>
<dbReference type="PROSITE" id="PS50005">
    <property type="entry name" value="TPR"/>
    <property type="match status" value="1"/>
</dbReference>
<keyword evidence="2" id="KW-1133">Transmembrane helix</keyword>
<organism evidence="3 4">
    <name type="scientific">Paenibacillus septentrionalis</name>
    <dbReference type="NCBI Taxonomy" id="429342"/>
    <lineage>
        <taxon>Bacteria</taxon>
        <taxon>Bacillati</taxon>
        <taxon>Bacillota</taxon>
        <taxon>Bacilli</taxon>
        <taxon>Bacillales</taxon>
        <taxon>Paenibacillaceae</taxon>
        <taxon>Paenibacillus</taxon>
    </lineage>
</organism>
<dbReference type="SUPFAM" id="SSF48452">
    <property type="entry name" value="TPR-like"/>
    <property type="match status" value="1"/>
</dbReference>
<keyword evidence="2" id="KW-0472">Membrane</keyword>
<gene>
    <name evidence="3" type="ORF">ACFP56_09430</name>
</gene>
<dbReference type="Proteomes" id="UP001596233">
    <property type="component" value="Unassembled WGS sequence"/>
</dbReference>
<protein>
    <recommendedName>
        <fullName evidence="5">Tetratricopeptide repeat protein</fullName>
    </recommendedName>
</protein>
<reference evidence="4" key="1">
    <citation type="journal article" date="2019" name="Int. J. Syst. Evol. Microbiol.">
        <title>The Global Catalogue of Microorganisms (GCM) 10K type strain sequencing project: providing services to taxonomists for standard genome sequencing and annotation.</title>
        <authorList>
            <consortium name="The Broad Institute Genomics Platform"/>
            <consortium name="The Broad Institute Genome Sequencing Center for Infectious Disease"/>
            <person name="Wu L."/>
            <person name="Ma J."/>
        </authorList>
    </citation>
    <scope>NUCLEOTIDE SEQUENCE [LARGE SCALE GENOMIC DNA]</scope>
    <source>
        <strain evidence="4">PCU 280</strain>
    </source>
</reference>
<proteinExistence type="predicted"/>
<name>A0ABW1V212_9BACL</name>
<evidence type="ECO:0000256" key="1">
    <source>
        <dbReference type="PROSITE-ProRule" id="PRU00339"/>
    </source>
</evidence>
<dbReference type="SMART" id="SM00028">
    <property type="entry name" value="TPR"/>
    <property type="match status" value="1"/>
</dbReference>
<sequence length="402" mass="45188">MLQHNITGIQKVGIWPEDGTHELGDDTASIASEQKKRVGQADEHQADKKRSNNFAIKATVGLIIIFVVITGCLFRYYKLELSVNEDVLSLQSKAKVEALAGNYEKALELLQKAIALRPHFNALTEDESIVYHAIRIQRMGDELEQTIRLSKEGEAELQLEELRQELKGYKEPLFDKHRERLEELNMKFTVLSLTNELARLGTIEDLGNLLNVVNGLIGEEATTLKDQIVERIRTTATAEVNALLDRKRYTSAISITDEALGWVRGDDVLMDLKQRVKQEQAAYALAEEERIQRAMEEAAAEDYINQTAAIELIEFEKGLNELGDIVIVADMKNVATRAIYNVSITYKIENEDGTLIRSGKTGVTPDYIASGEGMKFTVILPDDTDYEDTINLKIVESSWSLE</sequence>
<dbReference type="InterPro" id="IPR019734">
    <property type="entry name" value="TPR_rpt"/>
</dbReference>
<dbReference type="RefSeq" id="WP_379233697.1">
    <property type="nucleotide sequence ID" value="NZ_JBHSTE010000003.1"/>
</dbReference>
<feature type="transmembrane region" description="Helical" evidence="2">
    <location>
        <begin position="54"/>
        <end position="77"/>
    </location>
</feature>
<evidence type="ECO:0000313" key="3">
    <source>
        <dbReference type="EMBL" id="MFC6332842.1"/>
    </source>
</evidence>
<evidence type="ECO:0000256" key="2">
    <source>
        <dbReference type="SAM" id="Phobius"/>
    </source>
</evidence>
<evidence type="ECO:0008006" key="5">
    <source>
        <dbReference type="Google" id="ProtNLM"/>
    </source>
</evidence>
<evidence type="ECO:0000313" key="4">
    <source>
        <dbReference type="Proteomes" id="UP001596233"/>
    </source>
</evidence>
<keyword evidence="4" id="KW-1185">Reference proteome</keyword>
<dbReference type="EMBL" id="JBHSTE010000003">
    <property type="protein sequence ID" value="MFC6332842.1"/>
    <property type="molecule type" value="Genomic_DNA"/>
</dbReference>
<comment type="caution">
    <text evidence="3">The sequence shown here is derived from an EMBL/GenBank/DDBJ whole genome shotgun (WGS) entry which is preliminary data.</text>
</comment>
<accession>A0ABW1V212</accession>
<dbReference type="InterPro" id="IPR011990">
    <property type="entry name" value="TPR-like_helical_dom_sf"/>
</dbReference>
<feature type="repeat" description="TPR" evidence="1">
    <location>
        <begin position="87"/>
        <end position="120"/>
    </location>
</feature>
<keyword evidence="2" id="KW-0812">Transmembrane</keyword>